<name>A0A511R5P8_9DEIN</name>
<evidence type="ECO:0000256" key="4">
    <source>
        <dbReference type="ARBA" id="ARBA00022692"/>
    </source>
</evidence>
<comment type="subunit">
    <text evidence="10">Probably interacts with PlsX.</text>
</comment>
<dbReference type="GO" id="GO:0008654">
    <property type="term" value="P:phospholipid biosynthetic process"/>
    <property type="evidence" value="ECO:0007669"/>
    <property type="project" value="UniProtKB-UniRule"/>
</dbReference>
<dbReference type="UniPathway" id="UPA00085"/>
<keyword evidence="4 10" id="KW-0812">Transmembrane</keyword>
<feature type="transmembrane region" description="Helical" evidence="10">
    <location>
        <begin position="6"/>
        <end position="25"/>
    </location>
</feature>
<evidence type="ECO:0000256" key="9">
    <source>
        <dbReference type="ARBA" id="ARBA00023264"/>
    </source>
</evidence>
<dbReference type="PANTHER" id="PTHR30309">
    <property type="entry name" value="INNER MEMBRANE PROTEIN YGIH"/>
    <property type="match status" value="1"/>
</dbReference>
<comment type="similarity">
    <text evidence="10">Belongs to the PlsY family.</text>
</comment>
<dbReference type="EMBL" id="BJXL01000086">
    <property type="protein sequence ID" value="GEM84242.1"/>
    <property type="molecule type" value="Genomic_DNA"/>
</dbReference>
<keyword evidence="3 10" id="KW-0808">Transferase</keyword>
<evidence type="ECO:0000256" key="6">
    <source>
        <dbReference type="ARBA" id="ARBA00023098"/>
    </source>
</evidence>
<sequence>MEWVYAALAGYLFGSLPFAYWFGVLQNKNLLAEGSGNVGGTNAWRVLGAVPGLMVMSLDVAKGLMAVALGEFLARDPGGGLLGGALAVLGHCYSVWLLGRGGKGIAPALGALFAINPWLLAMAGGAFGLAYLLTRNPYRSVILAALAFPLASSAVGGSLGYLWFGFGVAVPILLKHLAEWNRPPGQLPAKPKAKSGP</sequence>
<protein>
    <recommendedName>
        <fullName evidence="10">Glycerol-3-phosphate acyltransferase</fullName>
    </recommendedName>
    <alternativeName>
        <fullName evidence="10">Acyl-PO4 G3P acyltransferase</fullName>
    </alternativeName>
    <alternativeName>
        <fullName evidence="10">Acyl-phosphate--glycerol-3-phosphate acyltransferase</fullName>
    </alternativeName>
    <alternativeName>
        <fullName evidence="10">G3P acyltransferase</fullName>
        <shortName evidence="10">GPAT</shortName>
        <ecNumber evidence="10">2.3.1.275</ecNumber>
    </alternativeName>
    <alternativeName>
        <fullName evidence="10">Lysophosphatidic acid synthase</fullName>
        <shortName evidence="10">LPA synthase</shortName>
    </alternativeName>
</protein>
<keyword evidence="9 10" id="KW-1208">Phospholipid metabolism</keyword>
<organism evidence="11 12">
    <name type="scientific">Meiothermus hypogaeus NBRC 106114</name>
    <dbReference type="NCBI Taxonomy" id="1227553"/>
    <lineage>
        <taxon>Bacteria</taxon>
        <taxon>Thermotogati</taxon>
        <taxon>Deinococcota</taxon>
        <taxon>Deinococci</taxon>
        <taxon>Thermales</taxon>
        <taxon>Thermaceae</taxon>
        <taxon>Meiothermus</taxon>
    </lineage>
</organism>
<dbReference type="RefSeq" id="WP_119339926.1">
    <property type="nucleotide sequence ID" value="NZ_BJXL01000086.1"/>
</dbReference>
<dbReference type="GO" id="GO:0005886">
    <property type="term" value="C:plasma membrane"/>
    <property type="evidence" value="ECO:0007669"/>
    <property type="project" value="UniProtKB-SubCell"/>
</dbReference>
<gene>
    <name evidence="10" type="primary">plsY</name>
    <name evidence="11" type="ORF">MHY01S_24080</name>
</gene>
<evidence type="ECO:0000256" key="8">
    <source>
        <dbReference type="ARBA" id="ARBA00023209"/>
    </source>
</evidence>
<comment type="pathway">
    <text evidence="10">Lipid metabolism; phospholipid metabolism.</text>
</comment>
<accession>A0A511R5P8</accession>
<proteinExistence type="inferred from homology"/>
<dbReference type="Proteomes" id="UP000321197">
    <property type="component" value="Unassembled WGS sequence"/>
</dbReference>
<evidence type="ECO:0000256" key="2">
    <source>
        <dbReference type="ARBA" id="ARBA00022516"/>
    </source>
</evidence>
<reference evidence="11 12" key="1">
    <citation type="submission" date="2019-07" db="EMBL/GenBank/DDBJ databases">
        <title>Whole genome shotgun sequence of Meiothermus hypogaeus NBRC 106114.</title>
        <authorList>
            <person name="Hosoyama A."/>
            <person name="Uohara A."/>
            <person name="Ohji S."/>
            <person name="Ichikawa N."/>
        </authorList>
    </citation>
    <scope>NUCLEOTIDE SEQUENCE [LARGE SCALE GENOMIC DNA]</scope>
    <source>
        <strain evidence="11 12">NBRC 106114</strain>
    </source>
</reference>
<dbReference type="SMART" id="SM01207">
    <property type="entry name" value="G3P_acyltransf"/>
    <property type="match status" value="1"/>
</dbReference>
<feature type="transmembrane region" description="Helical" evidence="10">
    <location>
        <begin position="81"/>
        <end position="99"/>
    </location>
</feature>
<comment type="caution">
    <text evidence="11">The sequence shown here is derived from an EMBL/GenBank/DDBJ whole genome shotgun (WGS) entry which is preliminary data.</text>
</comment>
<evidence type="ECO:0000256" key="10">
    <source>
        <dbReference type="HAMAP-Rule" id="MF_01043"/>
    </source>
</evidence>
<evidence type="ECO:0000256" key="1">
    <source>
        <dbReference type="ARBA" id="ARBA00022475"/>
    </source>
</evidence>
<dbReference type="GO" id="GO:0043772">
    <property type="term" value="F:acyl-phosphate glycerol-3-phosphate acyltransferase activity"/>
    <property type="evidence" value="ECO:0007669"/>
    <property type="project" value="UniProtKB-UniRule"/>
</dbReference>
<keyword evidence="1 10" id="KW-1003">Cell membrane</keyword>
<keyword evidence="7 10" id="KW-0472">Membrane</keyword>
<dbReference type="Pfam" id="PF02660">
    <property type="entry name" value="G3P_acyltransf"/>
    <property type="match status" value="1"/>
</dbReference>
<dbReference type="OrthoDB" id="25790at2"/>
<feature type="transmembrane region" description="Helical" evidence="10">
    <location>
        <begin position="46"/>
        <end position="69"/>
    </location>
</feature>
<dbReference type="EC" id="2.3.1.275" evidence="10"/>
<dbReference type="AlphaFoldDB" id="A0A511R5P8"/>
<evidence type="ECO:0000256" key="5">
    <source>
        <dbReference type="ARBA" id="ARBA00022989"/>
    </source>
</evidence>
<feature type="transmembrane region" description="Helical" evidence="10">
    <location>
        <begin position="111"/>
        <end position="133"/>
    </location>
</feature>
<comment type="catalytic activity">
    <reaction evidence="10">
        <text>an acyl phosphate + sn-glycerol 3-phosphate = a 1-acyl-sn-glycero-3-phosphate + phosphate</text>
        <dbReference type="Rhea" id="RHEA:34075"/>
        <dbReference type="ChEBI" id="CHEBI:43474"/>
        <dbReference type="ChEBI" id="CHEBI:57597"/>
        <dbReference type="ChEBI" id="CHEBI:57970"/>
        <dbReference type="ChEBI" id="CHEBI:59918"/>
        <dbReference type="EC" id="2.3.1.275"/>
    </reaction>
</comment>
<evidence type="ECO:0000256" key="3">
    <source>
        <dbReference type="ARBA" id="ARBA00022679"/>
    </source>
</evidence>
<evidence type="ECO:0000313" key="11">
    <source>
        <dbReference type="EMBL" id="GEM84242.1"/>
    </source>
</evidence>
<dbReference type="HAMAP" id="MF_01043">
    <property type="entry name" value="PlsY"/>
    <property type="match status" value="1"/>
</dbReference>
<comment type="function">
    <text evidence="10">Catalyzes the transfer of an acyl group from acyl-phosphate (acyl-PO(4)) to glycerol-3-phosphate (G3P) to form lysophosphatidic acid (LPA). This enzyme utilizes acyl-phosphate as fatty acyl donor, but not acyl-CoA or acyl-ACP.</text>
</comment>
<keyword evidence="2 10" id="KW-0444">Lipid biosynthesis</keyword>
<dbReference type="InterPro" id="IPR003811">
    <property type="entry name" value="G3P_acylTferase_PlsY"/>
</dbReference>
<keyword evidence="5 10" id="KW-1133">Transmembrane helix</keyword>
<comment type="subcellular location">
    <subcellularLocation>
        <location evidence="10">Cell membrane</location>
        <topology evidence="10">Multi-pass membrane protein</topology>
    </subcellularLocation>
</comment>
<dbReference type="PANTHER" id="PTHR30309:SF0">
    <property type="entry name" value="GLYCEROL-3-PHOSPHATE ACYLTRANSFERASE-RELATED"/>
    <property type="match status" value="1"/>
</dbReference>
<keyword evidence="6 10" id="KW-0443">Lipid metabolism</keyword>
<evidence type="ECO:0000313" key="12">
    <source>
        <dbReference type="Proteomes" id="UP000321197"/>
    </source>
</evidence>
<keyword evidence="8 10" id="KW-0594">Phospholipid biosynthesis</keyword>
<evidence type="ECO:0000256" key="7">
    <source>
        <dbReference type="ARBA" id="ARBA00023136"/>
    </source>
</evidence>